<comment type="caution">
    <text evidence="5">The sequence shown here is derived from an EMBL/GenBank/DDBJ whole genome shotgun (WGS) entry which is preliminary data.</text>
</comment>
<evidence type="ECO:0000313" key="5">
    <source>
        <dbReference type="EMBL" id="CDB46612.1"/>
    </source>
</evidence>
<dbReference type="EMBL" id="CBDS010000087">
    <property type="protein sequence ID" value="CDB46612.1"/>
    <property type="molecule type" value="Genomic_DNA"/>
</dbReference>
<evidence type="ECO:0000256" key="1">
    <source>
        <dbReference type="ARBA" id="ARBA00022676"/>
    </source>
</evidence>
<dbReference type="HOGENOM" id="CLU_025996_25_1_9"/>
<dbReference type="PANTHER" id="PTHR22916:SF51">
    <property type="entry name" value="GLYCOSYLTRANSFERASE EPSH-RELATED"/>
    <property type="match status" value="1"/>
</dbReference>
<keyword evidence="3" id="KW-0812">Transmembrane</keyword>
<dbReference type="STRING" id="1262914.BN533_01668"/>
<protein>
    <submittedName>
        <fullName evidence="5">Glycosyltransferases involved in cell wall biogenesis</fullName>
    </submittedName>
</protein>
<dbReference type="InterPro" id="IPR001173">
    <property type="entry name" value="Glyco_trans_2-like"/>
</dbReference>
<dbReference type="InterPro" id="IPR029044">
    <property type="entry name" value="Nucleotide-diphossugar_trans"/>
</dbReference>
<dbReference type="eggNOG" id="COG1216">
    <property type="taxonomic scope" value="Bacteria"/>
</dbReference>
<name>R6J8L2_9FIRM</name>
<proteinExistence type="predicted"/>
<dbReference type="CDD" id="cd00761">
    <property type="entry name" value="Glyco_tranf_GTA_type"/>
    <property type="match status" value="1"/>
</dbReference>
<dbReference type="GO" id="GO:0016757">
    <property type="term" value="F:glycosyltransferase activity"/>
    <property type="evidence" value="ECO:0007669"/>
    <property type="project" value="UniProtKB-KW"/>
</dbReference>
<dbReference type="Gene3D" id="3.90.550.10">
    <property type="entry name" value="Spore Coat Polysaccharide Biosynthesis Protein SpsA, Chain A"/>
    <property type="match status" value="1"/>
</dbReference>
<keyword evidence="3" id="KW-0472">Membrane</keyword>
<keyword evidence="1" id="KW-0328">Glycosyltransferase</keyword>
<evidence type="ECO:0000259" key="4">
    <source>
        <dbReference type="Pfam" id="PF00535"/>
    </source>
</evidence>
<reference evidence="5" key="1">
    <citation type="submission" date="2012-11" db="EMBL/GenBank/DDBJ databases">
        <title>Dependencies among metagenomic species, viruses, plasmids and units of genetic variation.</title>
        <authorList>
            <person name="Nielsen H.B."/>
            <person name="Almeida M."/>
            <person name="Juncker A.S."/>
            <person name="Rasmussen S."/>
            <person name="Li J."/>
            <person name="Sunagawa S."/>
            <person name="Plichta D."/>
            <person name="Gautier L."/>
            <person name="Le Chatelier E."/>
            <person name="Peletier E."/>
            <person name="Bonde I."/>
            <person name="Nielsen T."/>
            <person name="Manichanh C."/>
            <person name="Arumugam M."/>
            <person name="Batto J."/>
            <person name="Santos M.B.Q.D."/>
            <person name="Blom N."/>
            <person name="Borruel N."/>
            <person name="Burgdorf K.S."/>
            <person name="Boumezbeur F."/>
            <person name="Casellas F."/>
            <person name="Dore J."/>
            <person name="Guarner F."/>
            <person name="Hansen T."/>
            <person name="Hildebrand F."/>
            <person name="Kaas R.S."/>
            <person name="Kennedy S."/>
            <person name="Kristiansen K."/>
            <person name="Kultima J.R."/>
            <person name="Leonard P."/>
            <person name="Levenez F."/>
            <person name="Lund O."/>
            <person name="Moumen B."/>
            <person name="Le Paslier D."/>
            <person name="Pons N."/>
            <person name="Pedersen O."/>
            <person name="Prifti E."/>
            <person name="Qin J."/>
            <person name="Raes J."/>
            <person name="Tap J."/>
            <person name="Tims S."/>
            <person name="Ussery D.W."/>
            <person name="Yamada T."/>
            <person name="MetaHit consortium"/>
            <person name="Renault P."/>
            <person name="Sicheritz-Ponten T."/>
            <person name="Bork P."/>
            <person name="Wang J."/>
            <person name="Brunak S."/>
            <person name="Ehrlich S.D."/>
        </authorList>
    </citation>
    <scope>NUCLEOTIDE SEQUENCE [LARGE SCALE GENOMIC DNA]</scope>
</reference>
<gene>
    <name evidence="5" type="ORF">BN533_01668</name>
</gene>
<evidence type="ECO:0000256" key="3">
    <source>
        <dbReference type="SAM" id="Phobius"/>
    </source>
</evidence>
<keyword evidence="2 5" id="KW-0808">Transferase</keyword>
<sequence>MNEKPLISVVVPVYNVAKYLKKSIESIVNQTYTNLEIILVDDGSKDESGDICEDYSLKDSRIIVIHKPNGGLSDARNAGIKQAKGEYITFVDSDDTIDYDMIEFLYDLILKFNTKMSICCQTEIFENTNKKNVIGNNEKLKLTGKECIRRMLYHDIVDTSAWAKLYSTKLFRTVKFPKGKIYEDIATTYRLFQKCDYVACGFESKYNYMVRNDSLTRVHFSENKFQLLEMTDKMGLDVIKFYPDLADAVLRRRVYARFALLNNMLDIDESFIPARAKIVKFILDNKKVMLTSNCVPCRDKFGIIALMCGFCFYHFMWNVYTYIYK</sequence>
<feature type="domain" description="Glycosyltransferase 2-like" evidence="4">
    <location>
        <begin position="8"/>
        <end position="172"/>
    </location>
</feature>
<accession>R6J8L2</accession>
<keyword evidence="3" id="KW-1133">Transmembrane helix</keyword>
<dbReference type="SUPFAM" id="SSF53448">
    <property type="entry name" value="Nucleotide-diphospho-sugar transferases"/>
    <property type="match status" value="1"/>
</dbReference>
<dbReference type="PANTHER" id="PTHR22916">
    <property type="entry name" value="GLYCOSYLTRANSFERASE"/>
    <property type="match status" value="1"/>
</dbReference>
<dbReference type="RefSeq" id="WP_021718568.1">
    <property type="nucleotide sequence ID" value="NZ_CAUERG010000002.1"/>
</dbReference>
<evidence type="ECO:0000256" key="2">
    <source>
        <dbReference type="ARBA" id="ARBA00022679"/>
    </source>
</evidence>
<organism evidence="5">
    <name type="scientific">Phascolarctobacterium faecium</name>
    <dbReference type="NCBI Taxonomy" id="33025"/>
    <lineage>
        <taxon>Bacteria</taxon>
        <taxon>Bacillati</taxon>
        <taxon>Bacillota</taxon>
        <taxon>Negativicutes</taxon>
        <taxon>Acidaminococcales</taxon>
        <taxon>Acidaminococcaceae</taxon>
        <taxon>Phascolarctobacterium</taxon>
    </lineage>
</organism>
<dbReference type="Pfam" id="PF00535">
    <property type="entry name" value="Glycos_transf_2"/>
    <property type="match status" value="1"/>
</dbReference>
<feature type="transmembrane region" description="Helical" evidence="3">
    <location>
        <begin position="301"/>
        <end position="323"/>
    </location>
</feature>
<dbReference type="AlphaFoldDB" id="R6J8L2"/>